<keyword evidence="2" id="KW-1185">Reference proteome</keyword>
<protein>
    <recommendedName>
        <fullName evidence="3">Reverse transcriptase zinc-binding domain-containing protein</fullName>
    </recommendedName>
</protein>
<dbReference type="AlphaFoldDB" id="A0AAD4T0K8"/>
<evidence type="ECO:0000313" key="2">
    <source>
        <dbReference type="Proteomes" id="UP001202328"/>
    </source>
</evidence>
<evidence type="ECO:0000313" key="1">
    <source>
        <dbReference type="EMBL" id="KAI3934490.1"/>
    </source>
</evidence>
<proteinExistence type="predicted"/>
<sequence>MCKKGWPFEWVNHCYLCIKNGEAVNHLLIHCELVWSIWCFFLKEWSVVWVTPPDLITLIRSWPTRAISPRRQLVLKVLPAAVLWCLWDERNKKAFDNVSRNEKAIIDSVKLTIAYWLHNRGVFYGISLEQLAISWKEVLFEPP</sequence>
<accession>A0AAD4T0K8</accession>
<gene>
    <name evidence="1" type="ORF">MKW98_005435</name>
</gene>
<organism evidence="1 2">
    <name type="scientific">Papaver atlanticum</name>
    <dbReference type="NCBI Taxonomy" id="357466"/>
    <lineage>
        <taxon>Eukaryota</taxon>
        <taxon>Viridiplantae</taxon>
        <taxon>Streptophyta</taxon>
        <taxon>Embryophyta</taxon>
        <taxon>Tracheophyta</taxon>
        <taxon>Spermatophyta</taxon>
        <taxon>Magnoliopsida</taxon>
        <taxon>Ranunculales</taxon>
        <taxon>Papaveraceae</taxon>
        <taxon>Papaveroideae</taxon>
        <taxon>Papaver</taxon>
    </lineage>
</organism>
<comment type="caution">
    <text evidence="1">The sequence shown here is derived from an EMBL/GenBank/DDBJ whole genome shotgun (WGS) entry which is preliminary data.</text>
</comment>
<name>A0AAD4T0K8_9MAGN</name>
<evidence type="ECO:0008006" key="3">
    <source>
        <dbReference type="Google" id="ProtNLM"/>
    </source>
</evidence>
<dbReference type="EMBL" id="JAJJMB010006510">
    <property type="protein sequence ID" value="KAI3934490.1"/>
    <property type="molecule type" value="Genomic_DNA"/>
</dbReference>
<dbReference type="Proteomes" id="UP001202328">
    <property type="component" value="Unassembled WGS sequence"/>
</dbReference>
<reference evidence="1" key="1">
    <citation type="submission" date="2022-04" db="EMBL/GenBank/DDBJ databases">
        <title>A functionally conserved STORR gene fusion in Papaver species that diverged 16.8 million years ago.</title>
        <authorList>
            <person name="Catania T."/>
        </authorList>
    </citation>
    <scope>NUCLEOTIDE SEQUENCE</scope>
    <source>
        <strain evidence="1">S-188037</strain>
    </source>
</reference>